<dbReference type="AlphaFoldDB" id="A0A543FB33"/>
<dbReference type="InterPro" id="IPR050832">
    <property type="entry name" value="Bact_Acetyltransf"/>
</dbReference>
<dbReference type="PANTHER" id="PTHR43877">
    <property type="entry name" value="AMINOALKYLPHOSPHONATE N-ACETYLTRANSFERASE-RELATED-RELATED"/>
    <property type="match status" value="1"/>
</dbReference>
<sequence>MVDSRALEPLEMVPATTADAAPIIAMRDGLARWMVANGIAQWLPGEYPVAILAREAARGEWYVRREPTGEVLAAVRLIWHDPDFWGPDEIEAGYVHGLMVAPSHRGRGLGARALAFCAERTIARGLDRQRLDTAADNRALRKYYAAQGFTELRETTLPPQFHGTDRVVLMEKPLS</sequence>
<evidence type="ECO:0000313" key="4">
    <source>
        <dbReference type="EMBL" id="TQM31042.1"/>
    </source>
</evidence>
<accession>A0A543FB33</accession>
<dbReference type="InterPro" id="IPR000182">
    <property type="entry name" value="GNAT_dom"/>
</dbReference>
<keyword evidence="5" id="KW-1185">Reference proteome</keyword>
<evidence type="ECO:0000256" key="2">
    <source>
        <dbReference type="ARBA" id="ARBA00023315"/>
    </source>
</evidence>
<evidence type="ECO:0000313" key="5">
    <source>
        <dbReference type="Proteomes" id="UP000316331"/>
    </source>
</evidence>
<keyword evidence="2" id="KW-0012">Acyltransferase</keyword>
<comment type="caution">
    <text evidence="4">The sequence shown here is derived from an EMBL/GenBank/DDBJ whole genome shotgun (WGS) entry which is preliminary data.</text>
</comment>
<dbReference type="Proteomes" id="UP000316331">
    <property type="component" value="Unassembled WGS sequence"/>
</dbReference>
<dbReference type="PROSITE" id="PS51186">
    <property type="entry name" value="GNAT"/>
    <property type="match status" value="1"/>
</dbReference>
<dbReference type="Pfam" id="PF00583">
    <property type="entry name" value="Acetyltransf_1"/>
    <property type="match status" value="1"/>
</dbReference>
<reference evidence="4 5" key="1">
    <citation type="submission" date="2019-06" db="EMBL/GenBank/DDBJ databases">
        <title>Sequencing the genomes of 1000 actinobacteria strains.</title>
        <authorList>
            <person name="Klenk H.-P."/>
        </authorList>
    </citation>
    <scope>NUCLEOTIDE SEQUENCE [LARGE SCALE GENOMIC DNA]</scope>
    <source>
        <strain evidence="4 5">DSM 103495</strain>
    </source>
</reference>
<dbReference type="PANTHER" id="PTHR43877:SF2">
    <property type="entry name" value="AMINOALKYLPHOSPHONATE N-ACETYLTRANSFERASE-RELATED"/>
    <property type="match status" value="1"/>
</dbReference>
<evidence type="ECO:0000259" key="3">
    <source>
        <dbReference type="PROSITE" id="PS51186"/>
    </source>
</evidence>
<dbReference type="GO" id="GO:0016747">
    <property type="term" value="F:acyltransferase activity, transferring groups other than amino-acyl groups"/>
    <property type="evidence" value="ECO:0007669"/>
    <property type="project" value="InterPro"/>
</dbReference>
<proteinExistence type="predicted"/>
<evidence type="ECO:0000256" key="1">
    <source>
        <dbReference type="ARBA" id="ARBA00022679"/>
    </source>
</evidence>
<dbReference type="EMBL" id="VFPG01000001">
    <property type="protein sequence ID" value="TQM31042.1"/>
    <property type="molecule type" value="Genomic_DNA"/>
</dbReference>
<dbReference type="Gene3D" id="3.40.630.30">
    <property type="match status" value="1"/>
</dbReference>
<dbReference type="InterPro" id="IPR016181">
    <property type="entry name" value="Acyl_CoA_acyltransferase"/>
</dbReference>
<gene>
    <name evidence="4" type="ORF">FB390_2683</name>
</gene>
<feature type="domain" description="N-acetyltransferase" evidence="3">
    <location>
        <begin position="10"/>
        <end position="175"/>
    </location>
</feature>
<protein>
    <submittedName>
        <fullName evidence="4">Acetyltransferase (GNAT) family protein</fullName>
    </submittedName>
</protein>
<name>A0A543FB33_9NOCA</name>
<organism evidence="4 5">
    <name type="scientific">Nocardia bhagyanarayanae</name>
    <dbReference type="NCBI Taxonomy" id="1215925"/>
    <lineage>
        <taxon>Bacteria</taxon>
        <taxon>Bacillati</taxon>
        <taxon>Actinomycetota</taxon>
        <taxon>Actinomycetes</taxon>
        <taxon>Mycobacteriales</taxon>
        <taxon>Nocardiaceae</taxon>
        <taxon>Nocardia</taxon>
    </lineage>
</organism>
<dbReference type="CDD" id="cd04301">
    <property type="entry name" value="NAT_SF"/>
    <property type="match status" value="1"/>
</dbReference>
<dbReference type="RefSeq" id="WP_246123995.1">
    <property type="nucleotide sequence ID" value="NZ_VFPG01000001.1"/>
</dbReference>
<dbReference type="SUPFAM" id="SSF55729">
    <property type="entry name" value="Acyl-CoA N-acyltransferases (Nat)"/>
    <property type="match status" value="1"/>
</dbReference>
<keyword evidence="1 4" id="KW-0808">Transferase</keyword>